<evidence type="ECO:0008006" key="3">
    <source>
        <dbReference type="Google" id="ProtNLM"/>
    </source>
</evidence>
<evidence type="ECO:0000313" key="2">
    <source>
        <dbReference type="Proteomes" id="UP001597013"/>
    </source>
</evidence>
<organism evidence="1 2">
    <name type="scientific">Winogradskyella litorisediminis</name>
    <dbReference type="NCBI Taxonomy" id="1156618"/>
    <lineage>
        <taxon>Bacteria</taxon>
        <taxon>Pseudomonadati</taxon>
        <taxon>Bacteroidota</taxon>
        <taxon>Flavobacteriia</taxon>
        <taxon>Flavobacteriales</taxon>
        <taxon>Flavobacteriaceae</taxon>
        <taxon>Winogradskyella</taxon>
    </lineage>
</organism>
<dbReference type="EMBL" id="JBHTJL010000009">
    <property type="protein sequence ID" value="MFD1062225.1"/>
    <property type="molecule type" value="Genomic_DNA"/>
</dbReference>
<proteinExistence type="predicted"/>
<evidence type="ECO:0000313" key="1">
    <source>
        <dbReference type="EMBL" id="MFD1062225.1"/>
    </source>
</evidence>
<dbReference type="RefSeq" id="WP_386127887.1">
    <property type="nucleotide sequence ID" value="NZ_JBHTJL010000009.1"/>
</dbReference>
<comment type="caution">
    <text evidence="1">The sequence shown here is derived from an EMBL/GenBank/DDBJ whole genome shotgun (WGS) entry which is preliminary data.</text>
</comment>
<reference evidence="2" key="1">
    <citation type="journal article" date="2019" name="Int. J. Syst. Evol. Microbiol.">
        <title>The Global Catalogue of Microorganisms (GCM) 10K type strain sequencing project: providing services to taxonomists for standard genome sequencing and annotation.</title>
        <authorList>
            <consortium name="The Broad Institute Genomics Platform"/>
            <consortium name="The Broad Institute Genome Sequencing Center for Infectious Disease"/>
            <person name="Wu L."/>
            <person name="Ma J."/>
        </authorList>
    </citation>
    <scope>NUCLEOTIDE SEQUENCE [LARGE SCALE GENOMIC DNA]</scope>
    <source>
        <strain evidence="2">CCUG 62215</strain>
    </source>
</reference>
<gene>
    <name evidence="1" type="ORF">ACFQ1Q_03125</name>
</gene>
<keyword evidence="2" id="KW-1185">Reference proteome</keyword>
<dbReference type="Proteomes" id="UP001597013">
    <property type="component" value="Unassembled WGS sequence"/>
</dbReference>
<sequence length="133" mass="15228">MRELDSLSNIEDVKMPILAKSIKFPVYRGCHKIEDDHEAKKCSIKKIKDFILLSYNYDVADRALPLETSTQFELIFKVNKKGNIEDVTANANHKAIAIEAIRTAKRIPKFKRAGMLNGSPINTPMRLTMKIYF</sequence>
<name>A0ABW3N6Z4_9FLAO</name>
<accession>A0ABW3N6Z4</accession>
<protein>
    <recommendedName>
        <fullName evidence="3">TonB C-terminal domain-containing protein</fullName>
    </recommendedName>
</protein>